<dbReference type="Pfam" id="PF00294">
    <property type="entry name" value="PfkB"/>
    <property type="match status" value="1"/>
</dbReference>
<dbReference type="EMBL" id="JAWNGC010000007">
    <property type="protein sequence ID" value="MDY5155355.1"/>
    <property type="molecule type" value="Genomic_DNA"/>
</dbReference>
<dbReference type="RefSeq" id="WP_102165890.1">
    <property type="nucleotide sequence ID" value="NZ_JAWNGC010000007.1"/>
</dbReference>
<dbReference type="SUPFAM" id="SSF53613">
    <property type="entry name" value="Ribokinase-like"/>
    <property type="match status" value="1"/>
</dbReference>
<dbReference type="PANTHER" id="PTHR10584">
    <property type="entry name" value="SUGAR KINASE"/>
    <property type="match status" value="1"/>
</dbReference>
<organism evidence="4 5">
    <name type="scientific">Actinotignum urinale</name>
    <dbReference type="NCBI Taxonomy" id="190146"/>
    <lineage>
        <taxon>Bacteria</taxon>
        <taxon>Bacillati</taxon>
        <taxon>Actinomycetota</taxon>
        <taxon>Actinomycetes</taxon>
        <taxon>Actinomycetales</taxon>
        <taxon>Actinomycetaceae</taxon>
        <taxon>Actinotignum</taxon>
    </lineage>
</organism>
<keyword evidence="1" id="KW-0808">Transferase</keyword>
<evidence type="ECO:0000256" key="2">
    <source>
        <dbReference type="ARBA" id="ARBA00022777"/>
    </source>
</evidence>
<evidence type="ECO:0000259" key="3">
    <source>
        <dbReference type="Pfam" id="PF00294"/>
    </source>
</evidence>
<dbReference type="GO" id="GO:0005829">
    <property type="term" value="C:cytosol"/>
    <property type="evidence" value="ECO:0007669"/>
    <property type="project" value="TreeGrafter"/>
</dbReference>
<dbReference type="Proteomes" id="UP001281731">
    <property type="component" value="Unassembled WGS sequence"/>
</dbReference>
<dbReference type="InterPro" id="IPR029056">
    <property type="entry name" value="Ribokinase-like"/>
</dbReference>
<dbReference type="AlphaFoldDB" id="A0AAW9HYK6"/>
<evidence type="ECO:0000256" key="1">
    <source>
        <dbReference type="ARBA" id="ARBA00022679"/>
    </source>
</evidence>
<proteinExistence type="predicted"/>
<dbReference type="PANTHER" id="PTHR10584:SF166">
    <property type="entry name" value="RIBOKINASE"/>
    <property type="match status" value="1"/>
</dbReference>
<dbReference type="InterPro" id="IPR011611">
    <property type="entry name" value="PfkB_dom"/>
</dbReference>
<name>A0AAW9HYK6_9ACTO</name>
<dbReference type="GO" id="GO:0016301">
    <property type="term" value="F:kinase activity"/>
    <property type="evidence" value="ECO:0007669"/>
    <property type="project" value="UniProtKB-KW"/>
</dbReference>
<accession>A0AAW9HYK6</accession>
<keyword evidence="2 4" id="KW-0418">Kinase</keyword>
<gene>
    <name evidence="4" type="ORF">R6G80_06405</name>
</gene>
<reference evidence="4" key="1">
    <citation type="submission" date="2023-10" db="EMBL/GenBank/DDBJ databases">
        <title>Whole Genome based description of the genera Actinobaculum and Actinotignum reveals a complex phylogenetic relationship within the species included in the genus Actinotignum.</title>
        <authorList>
            <person name="Jensen C.S."/>
            <person name="Dargis R."/>
            <person name="Kemp M."/>
            <person name="Christensen J.J."/>
        </authorList>
    </citation>
    <scope>NUCLEOTIDE SEQUENCE</scope>
    <source>
        <strain evidence="4">SLA_B511</strain>
    </source>
</reference>
<protein>
    <submittedName>
        <fullName evidence="4">PfkB family carbohydrate kinase</fullName>
    </submittedName>
</protein>
<evidence type="ECO:0000313" key="4">
    <source>
        <dbReference type="EMBL" id="MDY5155355.1"/>
    </source>
</evidence>
<comment type="caution">
    <text evidence="4">The sequence shown here is derived from an EMBL/GenBank/DDBJ whole genome shotgun (WGS) entry which is preliminary data.</text>
</comment>
<feature type="domain" description="Carbohydrate kinase PfkB" evidence="3">
    <location>
        <begin position="7"/>
        <end position="293"/>
    </location>
</feature>
<evidence type="ECO:0000313" key="5">
    <source>
        <dbReference type="Proteomes" id="UP001281731"/>
    </source>
</evidence>
<dbReference type="Gene3D" id="3.40.1190.20">
    <property type="match status" value="1"/>
</dbReference>
<sequence length="309" mass="32185">MRMINTGSVIVDQVIRLPKMPEPGGDVIANSTELVAGGGLNSMLGAARYGMKVVYCGLVGTGPFADIIGQALEKDGISSIFPRVPDADNGYCVAFVDDSAERTFVTTLGVEGDFGYKHLSAIQLEPGDLIYVSGYSLATESNAVALAKWLAEIPEDIPVVVDPSPLISELPRELYAPLLVRADIWSCNEREAEILGESGSDVANAAAIKKLLKKDAAVVVRAGINPAVVITGAGEVVAVPTFPTVVRDTNGAGDTHVGVMMAALGEGHDLVEAVRRGNGAAAIMISRPGPNTAPQKEEINLVLAGEPIA</sequence>